<reference evidence="1" key="2">
    <citation type="journal article" date="2015" name="Fish Shellfish Immunol.">
        <title>Early steps in the European eel (Anguilla anguilla)-Vibrio vulnificus interaction in the gills: Role of the RtxA13 toxin.</title>
        <authorList>
            <person name="Callol A."/>
            <person name="Pajuelo D."/>
            <person name="Ebbesson L."/>
            <person name="Teles M."/>
            <person name="MacKenzie S."/>
            <person name="Amaro C."/>
        </authorList>
    </citation>
    <scope>NUCLEOTIDE SEQUENCE</scope>
</reference>
<accession>A0A0E9U0C3</accession>
<evidence type="ECO:0000313" key="1">
    <source>
        <dbReference type="EMBL" id="JAH58645.1"/>
    </source>
</evidence>
<dbReference type="EMBL" id="GBXM01049932">
    <property type="protein sequence ID" value="JAH58645.1"/>
    <property type="molecule type" value="Transcribed_RNA"/>
</dbReference>
<reference evidence="1" key="1">
    <citation type="submission" date="2014-11" db="EMBL/GenBank/DDBJ databases">
        <authorList>
            <person name="Amaro Gonzalez C."/>
        </authorList>
    </citation>
    <scope>NUCLEOTIDE SEQUENCE</scope>
</reference>
<sequence length="29" mass="3368">MAFIGMTGAILRCQSTDKFTDLTYNKRRE</sequence>
<protein>
    <submittedName>
        <fullName evidence="1">Uncharacterized protein</fullName>
    </submittedName>
</protein>
<proteinExistence type="predicted"/>
<name>A0A0E9U0C3_ANGAN</name>
<dbReference type="AlphaFoldDB" id="A0A0E9U0C3"/>
<organism evidence="1">
    <name type="scientific">Anguilla anguilla</name>
    <name type="common">European freshwater eel</name>
    <name type="synonym">Muraena anguilla</name>
    <dbReference type="NCBI Taxonomy" id="7936"/>
    <lineage>
        <taxon>Eukaryota</taxon>
        <taxon>Metazoa</taxon>
        <taxon>Chordata</taxon>
        <taxon>Craniata</taxon>
        <taxon>Vertebrata</taxon>
        <taxon>Euteleostomi</taxon>
        <taxon>Actinopterygii</taxon>
        <taxon>Neopterygii</taxon>
        <taxon>Teleostei</taxon>
        <taxon>Anguilliformes</taxon>
        <taxon>Anguillidae</taxon>
        <taxon>Anguilla</taxon>
    </lineage>
</organism>